<dbReference type="PANTHER" id="PTHR10201:SF323">
    <property type="entry name" value="MATRIX METALLOPROTEINASE-21"/>
    <property type="match status" value="1"/>
</dbReference>
<dbReference type="Proteomes" id="UP000604765">
    <property type="component" value="Unassembled WGS sequence"/>
</dbReference>
<keyword evidence="4" id="KW-0862">Zinc</keyword>
<dbReference type="InterPro" id="IPR021190">
    <property type="entry name" value="Pept_M10A"/>
</dbReference>
<evidence type="ECO:0000256" key="6">
    <source>
        <dbReference type="SAM" id="MobiDB-lite"/>
    </source>
</evidence>
<evidence type="ECO:0000256" key="4">
    <source>
        <dbReference type="ARBA" id="ARBA00022833"/>
    </source>
</evidence>
<sequence length="231" mass="25900">MTLIKSVSKTITKKQIWLGLITLLSLILVMLAAEIRLAPATIRQNTPPIETPDADTKPTYSPNKDYHWPTKRITYHIKKTTSRHYVNVWRKAVQAWNDVNVVTLVSTKVQGNAEIILGTQAHYQNQPDSWEGETGVVMGYTIQRFGNASGAPIFDDQNESYLITSAMKRMDYTTTNQQAGVAMHELGHDLGLGHSQNNHSIMQEAAPTLYTKIPQVDADHLAQLYRSVAKK</sequence>
<dbReference type="InterPro" id="IPR006026">
    <property type="entry name" value="Peptidase_Metallo"/>
</dbReference>
<accession>A0ABQ3W107</accession>
<dbReference type="RefSeq" id="WP_203630219.1">
    <property type="nucleotide sequence ID" value="NZ_BNJR01000014.1"/>
</dbReference>
<keyword evidence="2" id="KW-0479">Metal-binding</keyword>
<dbReference type="EMBL" id="BNJR01000014">
    <property type="protein sequence ID" value="GHP14202.1"/>
    <property type="molecule type" value="Genomic_DNA"/>
</dbReference>
<comment type="caution">
    <text evidence="8">The sequence shown here is derived from an EMBL/GenBank/DDBJ whole genome shotgun (WGS) entry which is preliminary data.</text>
</comment>
<name>A0ABQ3W107_9LACO</name>
<evidence type="ECO:0000256" key="1">
    <source>
        <dbReference type="ARBA" id="ARBA00022670"/>
    </source>
</evidence>
<dbReference type="InterPro" id="IPR001818">
    <property type="entry name" value="Pept_M10_metallopeptidase"/>
</dbReference>
<dbReference type="Gene3D" id="3.40.390.10">
    <property type="entry name" value="Collagenase (Catalytic Domain)"/>
    <property type="match status" value="1"/>
</dbReference>
<dbReference type="SUPFAM" id="SSF55486">
    <property type="entry name" value="Metalloproteases ('zincins'), catalytic domain"/>
    <property type="match status" value="1"/>
</dbReference>
<reference evidence="8 9" key="1">
    <citation type="journal article" date="2021" name="Int. J. Syst. Evol. Microbiol.">
        <title>Lentilactobacillus fungorum sp. nov., isolated from spent mushroom substrates.</title>
        <authorList>
            <person name="Tohno M."/>
            <person name="Tanizawa Y."/>
            <person name="Kojima Y."/>
            <person name="Sakamoto M."/>
            <person name="Ohkuma M."/>
            <person name="Kobayashi H."/>
        </authorList>
    </citation>
    <scope>NUCLEOTIDE SEQUENCE [LARGE SCALE GENOMIC DNA]</scope>
    <source>
        <strain evidence="8 9">YK48G</strain>
    </source>
</reference>
<keyword evidence="1" id="KW-0645">Protease</keyword>
<protein>
    <submittedName>
        <fullName evidence="8">Peptidase M10</fullName>
    </submittedName>
</protein>
<keyword evidence="3" id="KW-0378">Hydrolase</keyword>
<dbReference type="PRINTS" id="PR00138">
    <property type="entry name" value="MATRIXIN"/>
</dbReference>
<organism evidence="8 9">
    <name type="scientific">Lentilactobacillus fungorum</name>
    <dbReference type="NCBI Taxonomy" id="2201250"/>
    <lineage>
        <taxon>Bacteria</taxon>
        <taxon>Bacillati</taxon>
        <taxon>Bacillota</taxon>
        <taxon>Bacilli</taxon>
        <taxon>Lactobacillales</taxon>
        <taxon>Lactobacillaceae</taxon>
        <taxon>Lentilactobacillus</taxon>
    </lineage>
</organism>
<keyword evidence="9" id="KW-1185">Reference proteome</keyword>
<dbReference type="Pfam" id="PF00413">
    <property type="entry name" value="Peptidase_M10"/>
    <property type="match status" value="1"/>
</dbReference>
<evidence type="ECO:0000259" key="7">
    <source>
        <dbReference type="SMART" id="SM00235"/>
    </source>
</evidence>
<evidence type="ECO:0000256" key="5">
    <source>
        <dbReference type="ARBA" id="ARBA00023049"/>
    </source>
</evidence>
<evidence type="ECO:0000313" key="8">
    <source>
        <dbReference type="EMBL" id="GHP14202.1"/>
    </source>
</evidence>
<gene>
    <name evidence="8" type="primary">zmp1_2</name>
    <name evidence="8" type="ORF">YK48G_16270</name>
</gene>
<keyword evidence="5" id="KW-0482">Metalloprotease</keyword>
<feature type="domain" description="Peptidase metallopeptidase" evidence="7">
    <location>
        <begin position="64"/>
        <end position="227"/>
    </location>
</feature>
<evidence type="ECO:0000313" key="9">
    <source>
        <dbReference type="Proteomes" id="UP000604765"/>
    </source>
</evidence>
<dbReference type="InterPro" id="IPR024079">
    <property type="entry name" value="MetalloPept_cat_dom_sf"/>
</dbReference>
<dbReference type="PANTHER" id="PTHR10201">
    <property type="entry name" value="MATRIX METALLOPROTEINASE"/>
    <property type="match status" value="1"/>
</dbReference>
<proteinExistence type="predicted"/>
<feature type="region of interest" description="Disordered" evidence="6">
    <location>
        <begin position="44"/>
        <end position="63"/>
    </location>
</feature>
<dbReference type="SMART" id="SM00235">
    <property type="entry name" value="ZnMc"/>
    <property type="match status" value="1"/>
</dbReference>
<evidence type="ECO:0000256" key="2">
    <source>
        <dbReference type="ARBA" id="ARBA00022723"/>
    </source>
</evidence>
<evidence type="ECO:0000256" key="3">
    <source>
        <dbReference type="ARBA" id="ARBA00022801"/>
    </source>
</evidence>